<dbReference type="Proteomes" id="UP000238007">
    <property type="component" value="Unassembled WGS sequence"/>
</dbReference>
<dbReference type="EMBL" id="PVTP01000015">
    <property type="protein sequence ID" value="PRY74841.1"/>
    <property type="molecule type" value="Genomic_DNA"/>
</dbReference>
<keyword evidence="3" id="KW-1185">Reference proteome</keyword>
<organism evidence="2 3">
    <name type="scientific">Yoonia maritima</name>
    <dbReference type="NCBI Taxonomy" id="1435347"/>
    <lineage>
        <taxon>Bacteria</taxon>
        <taxon>Pseudomonadati</taxon>
        <taxon>Pseudomonadota</taxon>
        <taxon>Alphaproteobacteria</taxon>
        <taxon>Rhodobacterales</taxon>
        <taxon>Paracoccaceae</taxon>
        <taxon>Yoonia</taxon>
    </lineage>
</organism>
<evidence type="ECO:0000313" key="2">
    <source>
        <dbReference type="EMBL" id="PRY74841.1"/>
    </source>
</evidence>
<dbReference type="AlphaFoldDB" id="A0A2T0VU79"/>
<accession>A0A2T0VU79</accession>
<dbReference type="RefSeq" id="WP_133169791.1">
    <property type="nucleotide sequence ID" value="NZ_PVTP01000015.1"/>
</dbReference>
<feature type="signal peptide" evidence="1">
    <location>
        <begin position="1"/>
        <end position="22"/>
    </location>
</feature>
<gene>
    <name evidence="2" type="ORF">CLV80_11582</name>
</gene>
<protein>
    <recommendedName>
        <fullName evidence="4">Porin</fullName>
    </recommendedName>
</protein>
<dbReference type="OrthoDB" id="9928690at2"/>
<evidence type="ECO:0000256" key="1">
    <source>
        <dbReference type="SAM" id="SignalP"/>
    </source>
</evidence>
<comment type="caution">
    <text evidence="2">The sequence shown here is derived from an EMBL/GenBank/DDBJ whole genome shotgun (WGS) entry which is preliminary data.</text>
</comment>
<proteinExistence type="predicted"/>
<evidence type="ECO:0000313" key="3">
    <source>
        <dbReference type="Proteomes" id="UP000238007"/>
    </source>
</evidence>
<feature type="chain" id="PRO_5015430025" description="Porin" evidence="1">
    <location>
        <begin position="23"/>
        <end position="63"/>
    </location>
</feature>
<reference evidence="2 3" key="1">
    <citation type="submission" date="2018-03" db="EMBL/GenBank/DDBJ databases">
        <title>Genomic Encyclopedia of Archaeal and Bacterial Type Strains, Phase II (KMG-II): from individual species to whole genera.</title>
        <authorList>
            <person name="Goeker M."/>
        </authorList>
    </citation>
    <scope>NUCLEOTIDE SEQUENCE [LARGE SCALE GENOMIC DNA]</scope>
    <source>
        <strain evidence="2 3">DSM 101533</strain>
    </source>
</reference>
<name>A0A2T0VU79_9RHOB</name>
<keyword evidence="1" id="KW-0732">Signal</keyword>
<sequence length="63" mass="6578">MTRTVTALMTAALIALAAPASALSFQVDFPTLTYPPHPNVPTTEQSCVELTTLTGLTCTPVSN</sequence>
<evidence type="ECO:0008006" key="4">
    <source>
        <dbReference type="Google" id="ProtNLM"/>
    </source>
</evidence>